<dbReference type="Pfam" id="PF12796">
    <property type="entry name" value="Ank_2"/>
    <property type="match status" value="2"/>
</dbReference>
<dbReference type="STRING" id="70667.A0A3P7DMH1"/>
<accession>A0A3P7DMH1</accession>
<keyword evidence="1" id="KW-0677">Repeat</keyword>
<dbReference type="Gene3D" id="1.25.40.20">
    <property type="entry name" value="Ankyrin repeat-containing domain"/>
    <property type="match status" value="3"/>
</dbReference>
<dbReference type="SMART" id="SM00248">
    <property type="entry name" value="ANK"/>
    <property type="match status" value="6"/>
</dbReference>
<dbReference type="PANTHER" id="PTHR24173:SF74">
    <property type="entry name" value="ANKYRIN REPEAT DOMAIN-CONTAINING PROTEIN 16"/>
    <property type="match status" value="1"/>
</dbReference>
<dbReference type="PROSITE" id="PS50088">
    <property type="entry name" value="ANK_REPEAT"/>
    <property type="match status" value="5"/>
</dbReference>
<reference evidence="4 5" key="1">
    <citation type="submission" date="2018-11" db="EMBL/GenBank/DDBJ databases">
        <authorList>
            <consortium name="Pathogen Informatics"/>
        </authorList>
    </citation>
    <scope>NUCLEOTIDE SEQUENCE [LARGE SCALE GENOMIC DNA]</scope>
    <source>
        <strain evidence="4 5">NST_G2</strain>
    </source>
</reference>
<organism evidence="4 5">
    <name type="scientific">Schistocephalus solidus</name>
    <name type="common">Tapeworm</name>
    <dbReference type="NCBI Taxonomy" id="70667"/>
    <lineage>
        <taxon>Eukaryota</taxon>
        <taxon>Metazoa</taxon>
        <taxon>Spiralia</taxon>
        <taxon>Lophotrochozoa</taxon>
        <taxon>Platyhelminthes</taxon>
        <taxon>Cestoda</taxon>
        <taxon>Eucestoda</taxon>
        <taxon>Diphyllobothriidea</taxon>
        <taxon>Diphyllobothriidae</taxon>
        <taxon>Schistocephalus</taxon>
    </lineage>
</organism>
<feature type="repeat" description="ANK" evidence="3">
    <location>
        <begin position="119"/>
        <end position="151"/>
    </location>
</feature>
<feature type="repeat" description="ANK" evidence="3">
    <location>
        <begin position="48"/>
        <end position="80"/>
    </location>
</feature>
<name>A0A3P7DMH1_SCHSO</name>
<dbReference type="Proteomes" id="UP000275846">
    <property type="component" value="Unassembled WGS sequence"/>
</dbReference>
<dbReference type="PANTHER" id="PTHR24173">
    <property type="entry name" value="ANKYRIN REPEAT CONTAINING"/>
    <property type="match status" value="1"/>
</dbReference>
<feature type="repeat" description="ANK" evidence="3">
    <location>
        <begin position="152"/>
        <end position="184"/>
    </location>
</feature>
<feature type="repeat" description="ANK" evidence="3">
    <location>
        <begin position="185"/>
        <end position="211"/>
    </location>
</feature>
<dbReference type="InterPro" id="IPR036770">
    <property type="entry name" value="Ankyrin_rpt-contain_sf"/>
</dbReference>
<dbReference type="SUPFAM" id="SSF48403">
    <property type="entry name" value="Ankyrin repeat"/>
    <property type="match status" value="1"/>
</dbReference>
<dbReference type="PROSITE" id="PS50297">
    <property type="entry name" value="ANK_REP_REGION"/>
    <property type="match status" value="4"/>
</dbReference>
<dbReference type="Pfam" id="PF00023">
    <property type="entry name" value="Ank"/>
    <property type="match status" value="1"/>
</dbReference>
<dbReference type="AlphaFoldDB" id="A0A3P7DMH1"/>
<evidence type="ECO:0000256" key="2">
    <source>
        <dbReference type="ARBA" id="ARBA00023043"/>
    </source>
</evidence>
<keyword evidence="5" id="KW-1185">Reference proteome</keyword>
<feature type="repeat" description="ANK" evidence="3">
    <location>
        <begin position="15"/>
        <end position="47"/>
    </location>
</feature>
<dbReference type="InterPro" id="IPR002110">
    <property type="entry name" value="Ankyrin_rpt"/>
</dbReference>
<keyword evidence="2 3" id="KW-0040">ANK repeat</keyword>
<evidence type="ECO:0000313" key="4">
    <source>
        <dbReference type="EMBL" id="VDL89287.1"/>
    </source>
</evidence>
<dbReference type="EMBL" id="UYSU01032371">
    <property type="protein sequence ID" value="VDL89287.1"/>
    <property type="molecule type" value="Genomic_DNA"/>
</dbReference>
<evidence type="ECO:0000256" key="1">
    <source>
        <dbReference type="ARBA" id="ARBA00022737"/>
    </source>
</evidence>
<proteinExistence type="predicted"/>
<evidence type="ECO:0000313" key="5">
    <source>
        <dbReference type="Proteomes" id="UP000275846"/>
    </source>
</evidence>
<sequence length="294" mass="30439">MLLEAGVNVDITGPDSRTALRAAAWAGHTEIVQRLLEAGANVNQADAEGRTPLIAAAYMGCTQVIEILADAGANLNHADQDGRTALCVAAFCVPPSEAHTEVVANLLQLGADPNLGDRENVTPLIGAAQSGRRRICELCLEADADVDRVDRSGRSALVTAVVNGHVEVVQLLLLWGAAVHTIDANGRSVLSIAAACGHTEVVRELLARGLDEAHQTGDSYSYLPLYATAHIATGLSTLAVRCYALVAPVSSPPPIACSAASACVNRGVPLRLGSPRFSSPLLTPFDATSAGVSL</sequence>
<gene>
    <name evidence="4" type="ORF">SSLN_LOCUS2902</name>
</gene>
<evidence type="ECO:0000256" key="3">
    <source>
        <dbReference type="PROSITE-ProRule" id="PRU00023"/>
    </source>
</evidence>
<dbReference type="OrthoDB" id="427518at2759"/>
<protein>
    <submittedName>
        <fullName evidence="4">Uncharacterized protein</fullName>
    </submittedName>
</protein>